<dbReference type="GO" id="GO:0008531">
    <property type="term" value="F:riboflavin kinase activity"/>
    <property type="evidence" value="ECO:0007669"/>
    <property type="project" value="UniProtKB-UniRule"/>
</dbReference>
<evidence type="ECO:0000313" key="17">
    <source>
        <dbReference type="EMBL" id="RZO25582.1"/>
    </source>
</evidence>
<evidence type="ECO:0000256" key="3">
    <source>
        <dbReference type="ARBA" id="ARBA00005201"/>
    </source>
</evidence>
<evidence type="ECO:0000256" key="2">
    <source>
        <dbReference type="ARBA" id="ARBA00004726"/>
    </source>
</evidence>
<dbReference type="InterPro" id="IPR015865">
    <property type="entry name" value="Riboflavin_kinase_bac/euk"/>
</dbReference>
<keyword evidence="11 15" id="KW-0067">ATP-binding</keyword>
<dbReference type="InterPro" id="IPR015864">
    <property type="entry name" value="FAD_synthase"/>
</dbReference>
<dbReference type="Gene3D" id="3.40.50.620">
    <property type="entry name" value="HUPs"/>
    <property type="match status" value="1"/>
</dbReference>
<organism evidence="17 18">
    <name type="scientific">SAR86 cluster bacterium</name>
    <dbReference type="NCBI Taxonomy" id="2030880"/>
    <lineage>
        <taxon>Bacteria</taxon>
        <taxon>Pseudomonadati</taxon>
        <taxon>Pseudomonadota</taxon>
        <taxon>Gammaproteobacteria</taxon>
        <taxon>SAR86 cluster</taxon>
    </lineage>
</organism>
<dbReference type="Gene3D" id="2.40.30.30">
    <property type="entry name" value="Riboflavin kinase-like"/>
    <property type="match status" value="1"/>
</dbReference>
<dbReference type="InterPro" id="IPR002606">
    <property type="entry name" value="Riboflavin_kinase_bac"/>
</dbReference>
<sequence length="318" mass="36417">MYLIRGKHNLQLFNSVFPDVKLSGTIGNFDGLHLGHQAILDKIKNNAKKHNAKTIVFFTEPHAAEYFAKSRDKDSEAPPRISPWREKFKLLKKHNIDFAFFLKFNNSLRTMSPEAFISDILDSINLVSFTVGDDFRFGQDRKGDTALLREWGDKKNILIENTETILFEGERISSTRIRNAILGNNFILAENLLGRPYTFSGKIVHGQHLGRTIDVPTANIWLPKQKLPIKGVYAVECILEGQTYSGIANMGIRPTVGGNKPVLEIHLFKFNKDIYSKRLTVRFIQKIRDEKKFDNLGMLKLQIQKDISKAINILRNYQ</sequence>
<accession>A0A520MWH2</accession>
<keyword evidence="5 15" id="KW-0288">FMN</keyword>
<comment type="catalytic activity">
    <reaction evidence="13 15">
        <text>riboflavin + ATP = FMN + ADP + H(+)</text>
        <dbReference type="Rhea" id="RHEA:14357"/>
        <dbReference type="ChEBI" id="CHEBI:15378"/>
        <dbReference type="ChEBI" id="CHEBI:30616"/>
        <dbReference type="ChEBI" id="CHEBI:57986"/>
        <dbReference type="ChEBI" id="CHEBI:58210"/>
        <dbReference type="ChEBI" id="CHEBI:456216"/>
        <dbReference type="EC" id="2.7.1.26"/>
    </reaction>
</comment>
<dbReference type="PANTHER" id="PTHR22749:SF6">
    <property type="entry name" value="RIBOFLAVIN KINASE"/>
    <property type="match status" value="1"/>
</dbReference>
<dbReference type="Proteomes" id="UP000315498">
    <property type="component" value="Unassembled WGS sequence"/>
</dbReference>
<dbReference type="NCBIfam" id="NF004162">
    <property type="entry name" value="PRK05627.1-5"/>
    <property type="match status" value="1"/>
</dbReference>
<proteinExistence type="inferred from homology"/>
<dbReference type="AlphaFoldDB" id="A0A520MWH2"/>
<name>A0A520MWH2_9GAMM</name>
<comment type="pathway">
    <text evidence="2 15">Cofactor biosynthesis; FAD biosynthesis; FAD from FMN: step 1/1.</text>
</comment>
<evidence type="ECO:0000256" key="6">
    <source>
        <dbReference type="ARBA" id="ARBA00022679"/>
    </source>
</evidence>
<comment type="catalytic activity">
    <reaction evidence="14 15">
        <text>FMN + ATP + H(+) = FAD + diphosphate</text>
        <dbReference type="Rhea" id="RHEA:17237"/>
        <dbReference type="ChEBI" id="CHEBI:15378"/>
        <dbReference type="ChEBI" id="CHEBI:30616"/>
        <dbReference type="ChEBI" id="CHEBI:33019"/>
        <dbReference type="ChEBI" id="CHEBI:57692"/>
        <dbReference type="ChEBI" id="CHEBI:58210"/>
        <dbReference type="EC" id="2.7.7.2"/>
    </reaction>
</comment>
<keyword evidence="4 15" id="KW-0285">Flavoprotein</keyword>
<dbReference type="InterPro" id="IPR014729">
    <property type="entry name" value="Rossmann-like_a/b/a_fold"/>
</dbReference>
<evidence type="ECO:0000256" key="15">
    <source>
        <dbReference type="PIRNR" id="PIRNR004491"/>
    </source>
</evidence>
<keyword evidence="10 15" id="KW-0274">FAD</keyword>
<dbReference type="UniPathway" id="UPA00276">
    <property type="reaction ID" value="UER00406"/>
</dbReference>
<keyword evidence="6 15" id="KW-0808">Transferase</keyword>
<comment type="caution">
    <text evidence="17">The sequence shown here is derived from an EMBL/GenBank/DDBJ whole genome shotgun (WGS) entry which is preliminary data.</text>
</comment>
<dbReference type="EC" id="2.7.1.26" evidence="15"/>
<dbReference type="InterPro" id="IPR023468">
    <property type="entry name" value="Riboflavin_kinase"/>
</dbReference>
<feature type="domain" description="Riboflavin kinase" evidence="16">
    <location>
        <begin position="192"/>
        <end position="315"/>
    </location>
</feature>
<evidence type="ECO:0000256" key="4">
    <source>
        <dbReference type="ARBA" id="ARBA00022630"/>
    </source>
</evidence>
<dbReference type="PIRSF" id="PIRSF004491">
    <property type="entry name" value="FAD_Synth"/>
    <property type="match status" value="1"/>
</dbReference>
<dbReference type="Pfam" id="PF06574">
    <property type="entry name" value="FAD_syn"/>
    <property type="match status" value="1"/>
</dbReference>
<reference evidence="17 18" key="1">
    <citation type="submission" date="2019-02" db="EMBL/GenBank/DDBJ databases">
        <title>Prokaryotic population dynamics and viral predation in marine succession experiment using metagenomics: the confinement effect.</title>
        <authorList>
            <person name="Haro-Moreno J.M."/>
            <person name="Rodriguez-Valera F."/>
            <person name="Lopez-Perez M."/>
        </authorList>
    </citation>
    <scope>NUCLEOTIDE SEQUENCE [LARGE SCALE GENOMIC DNA]</scope>
    <source>
        <strain evidence="17">MED-G161</strain>
    </source>
</reference>
<dbReference type="GO" id="GO:0006747">
    <property type="term" value="P:FAD biosynthetic process"/>
    <property type="evidence" value="ECO:0007669"/>
    <property type="project" value="UniProtKB-UniRule"/>
</dbReference>
<dbReference type="GO" id="GO:0005524">
    <property type="term" value="F:ATP binding"/>
    <property type="evidence" value="ECO:0007669"/>
    <property type="project" value="UniProtKB-UniRule"/>
</dbReference>
<dbReference type="Pfam" id="PF01687">
    <property type="entry name" value="Flavokinase"/>
    <property type="match status" value="1"/>
</dbReference>
<evidence type="ECO:0000256" key="14">
    <source>
        <dbReference type="ARBA" id="ARBA00049494"/>
    </source>
</evidence>
<dbReference type="SMART" id="SM00904">
    <property type="entry name" value="Flavokinase"/>
    <property type="match status" value="1"/>
</dbReference>
<evidence type="ECO:0000256" key="1">
    <source>
        <dbReference type="ARBA" id="ARBA00002121"/>
    </source>
</evidence>
<keyword evidence="8 15" id="KW-0547">Nucleotide-binding</keyword>
<evidence type="ECO:0000259" key="16">
    <source>
        <dbReference type="SMART" id="SM00904"/>
    </source>
</evidence>
<keyword evidence="7 15" id="KW-0548">Nucleotidyltransferase</keyword>
<dbReference type="EMBL" id="SHBG01000002">
    <property type="protein sequence ID" value="RZO25582.1"/>
    <property type="molecule type" value="Genomic_DNA"/>
</dbReference>
<gene>
    <name evidence="17" type="ORF">EVA94_00410</name>
</gene>
<evidence type="ECO:0000256" key="7">
    <source>
        <dbReference type="ARBA" id="ARBA00022695"/>
    </source>
</evidence>
<evidence type="ECO:0000256" key="8">
    <source>
        <dbReference type="ARBA" id="ARBA00022741"/>
    </source>
</evidence>
<comment type="pathway">
    <text evidence="3 15">Cofactor biosynthesis; FMN biosynthesis; FMN from riboflavin (ATP route): step 1/1.</text>
</comment>
<comment type="similarity">
    <text evidence="15">Belongs to the ribF family.</text>
</comment>
<evidence type="ECO:0000256" key="13">
    <source>
        <dbReference type="ARBA" id="ARBA00047880"/>
    </source>
</evidence>
<dbReference type="PANTHER" id="PTHR22749">
    <property type="entry name" value="RIBOFLAVIN KINASE/FMN ADENYLYLTRANSFERASE"/>
    <property type="match status" value="1"/>
</dbReference>
<protein>
    <recommendedName>
        <fullName evidence="15">Riboflavin biosynthesis protein</fullName>
    </recommendedName>
    <domain>
        <recommendedName>
            <fullName evidence="15">Riboflavin kinase</fullName>
            <ecNumber evidence="15">2.7.1.26</ecNumber>
        </recommendedName>
        <alternativeName>
            <fullName evidence="15">Flavokinase</fullName>
        </alternativeName>
    </domain>
    <domain>
        <recommendedName>
            <fullName evidence="15">FMN adenylyltransferase</fullName>
            <ecNumber evidence="15">2.7.7.2</ecNumber>
        </recommendedName>
        <alternativeName>
            <fullName evidence="15">FAD pyrophosphorylase</fullName>
        </alternativeName>
        <alternativeName>
            <fullName evidence="15">FAD synthase</fullName>
        </alternativeName>
    </domain>
</protein>
<dbReference type="GO" id="GO:0009398">
    <property type="term" value="P:FMN biosynthetic process"/>
    <property type="evidence" value="ECO:0007669"/>
    <property type="project" value="UniProtKB-UniRule"/>
</dbReference>
<keyword evidence="9 15" id="KW-0418">Kinase</keyword>
<evidence type="ECO:0000256" key="5">
    <source>
        <dbReference type="ARBA" id="ARBA00022643"/>
    </source>
</evidence>
<dbReference type="UniPathway" id="UPA00277">
    <property type="reaction ID" value="UER00407"/>
</dbReference>
<comment type="function">
    <text evidence="1">Catalyzes the phosphorylation of riboflavin to FMN followed by the adenylation of FMN to FAD.</text>
</comment>
<dbReference type="SUPFAM" id="SSF82114">
    <property type="entry name" value="Riboflavin kinase-like"/>
    <property type="match status" value="1"/>
</dbReference>
<evidence type="ECO:0000256" key="12">
    <source>
        <dbReference type="ARBA" id="ARBA00023268"/>
    </source>
</evidence>
<keyword evidence="12" id="KW-0511">Multifunctional enzyme</keyword>
<evidence type="ECO:0000256" key="11">
    <source>
        <dbReference type="ARBA" id="ARBA00022840"/>
    </source>
</evidence>
<evidence type="ECO:0000256" key="9">
    <source>
        <dbReference type="ARBA" id="ARBA00022777"/>
    </source>
</evidence>
<dbReference type="EC" id="2.7.7.2" evidence="15"/>
<dbReference type="NCBIfam" id="NF004163">
    <property type="entry name" value="PRK05627.1-6"/>
    <property type="match status" value="1"/>
</dbReference>
<dbReference type="GO" id="GO:0003919">
    <property type="term" value="F:FMN adenylyltransferase activity"/>
    <property type="evidence" value="ECO:0007669"/>
    <property type="project" value="UniProtKB-UniRule"/>
</dbReference>
<dbReference type="NCBIfam" id="TIGR00083">
    <property type="entry name" value="ribF"/>
    <property type="match status" value="1"/>
</dbReference>
<dbReference type="GO" id="GO:0009231">
    <property type="term" value="P:riboflavin biosynthetic process"/>
    <property type="evidence" value="ECO:0007669"/>
    <property type="project" value="InterPro"/>
</dbReference>
<dbReference type="InterPro" id="IPR023465">
    <property type="entry name" value="Riboflavin_kinase_dom_sf"/>
</dbReference>
<dbReference type="SUPFAM" id="SSF52374">
    <property type="entry name" value="Nucleotidylyl transferase"/>
    <property type="match status" value="1"/>
</dbReference>
<evidence type="ECO:0000256" key="10">
    <source>
        <dbReference type="ARBA" id="ARBA00022827"/>
    </source>
</evidence>
<dbReference type="CDD" id="cd02064">
    <property type="entry name" value="FAD_synthetase_N"/>
    <property type="match status" value="1"/>
</dbReference>
<evidence type="ECO:0000313" key="18">
    <source>
        <dbReference type="Proteomes" id="UP000315498"/>
    </source>
</evidence>